<feature type="transmembrane region" description="Helical" evidence="1">
    <location>
        <begin position="12"/>
        <end position="34"/>
    </location>
</feature>
<proteinExistence type="predicted"/>
<accession>A0A7E4UTT9</accession>
<feature type="transmembrane region" description="Helical" evidence="1">
    <location>
        <begin position="67"/>
        <end position="87"/>
    </location>
</feature>
<sequence length="163" mass="18532">MVKEDYGPLTIYTWIALVYVIDTLIFFGLYVLMQTSPNDFAAPPTVILGIAIVKIFLIGLTFGPKKLCYLVVIVTLIAEGILFLGWLEYELINIGTLYGHNRHPLKTYGIAAYFFVALLWKVMLLLAVLKARRIVIQKAFEPVPTIQARFLTHQDKEIAKMRV</sequence>
<dbReference type="AlphaFoldDB" id="A0A7E4UTT9"/>
<keyword evidence="2" id="KW-1185">Reference proteome</keyword>
<dbReference type="Proteomes" id="UP000492821">
    <property type="component" value="Unassembled WGS sequence"/>
</dbReference>
<feature type="transmembrane region" description="Helical" evidence="1">
    <location>
        <begin position="107"/>
        <end position="129"/>
    </location>
</feature>
<evidence type="ECO:0000256" key="1">
    <source>
        <dbReference type="SAM" id="Phobius"/>
    </source>
</evidence>
<organism evidence="2 3">
    <name type="scientific">Panagrellus redivivus</name>
    <name type="common">Microworm</name>
    <dbReference type="NCBI Taxonomy" id="6233"/>
    <lineage>
        <taxon>Eukaryota</taxon>
        <taxon>Metazoa</taxon>
        <taxon>Ecdysozoa</taxon>
        <taxon>Nematoda</taxon>
        <taxon>Chromadorea</taxon>
        <taxon>Rhabditida</taxon>
        <taxon>Tylenchina</taxon>
        <taxon>Panagrolaimomorpha</taxon>
        <taxon>Panagrolaimoidea</taxon>
        <taxon>Panagrolaimidae</taxon>
        <taxon>Panagrellus</taxon>
    </lineage>
</organism>
<keyword evidence="1" id="KW-0812">Transmembrane</keyword>
<keyword evidence="1" id="KW-0472">Membrane</keyword>
<name>A0A7E4UTT9_PANRE</name>
<protein>
    <submittedName>
        <fullName evidence="3">Transmembrane protein 138</fullName>
    </submittedName>
</protein>
<evidence type="ECO:0000313" key="2">
    <source>
        <dbReference type="Proteomes" id="UP000492821"/>
    </source>
</evidence>
<reference evidence="2" key="1">
    <citation type="journal article" date="2013" name="Genetics">
        <title>The draft genome and transcriptome of Panagrellus redivivus are shaped by the harsh demands of a free-living lifestyle.</title>
        <authorList>
            <person name="Srinivasan J."/>
            <person name="Dillman A.R."/>
            <person name="Macchietto M.G."/>
            <person name="Heikkinen L."/>
            <person name="Lakso M."/>
            <person name="Fracchia K.M."/>
            <person name="Antoshechkin I."/>
            <person name="Mortazavi A."/>
            <person name="Wong G."/>
            <person name="Sternberg P.W."/>
        </authorList>
    </citation>
    <scope>NUCLEOTIDE SEQUENCE [LARGE SCALE GENOMIC DNA]</scope>
    <source>
        <strain evidence="2">MT8872</strain>
    </source>
</reference>
<evidence type="ECO:0000313" key="3">
    <source>
        <dbReference type="WBParaSite" id="Pan_g12736.t1"/>
    </source>
</evidence>
<keyword evidence="1" id="KW-1133">Transmembrane helix</keyword>
<dbReference type="WBParaSite" id="Pan_g12736.t1">
    <property type="protein sequence ID" value="Pan_g12736.t1"/>
    <property type="gene ID" value="Pan_g12736"/>
</dbReference>
<reference evidence="3" key="2">
    <citation type="submission" date="2020-10" db="UniProtKB">
        <authorList>
            <consortium name="WormBaseParasite"/>
        </authorList>
    </citation>
    <scope>IDENTIFICATION</scope>
</reference>
<feature type="transmembrane region" description="Helical" evidence="1">
    <location>
        <begin position="40"/>
        <end position="60"/>
    </location>
</feature>